<feature type="region of interest" description="Disordered" evidence="1">
    <location>
        <begin position="95"/>
        <end position="133"/>
    </location>
</feature>
<feature type="region of interest" description="Disordered" evidence="1">
    <location>
        <begin position="197"/>
        <end position="296"/>
    </location>
</feature>
<dbReference type="Proteomes" id="UP000297245">
    <property type="component" value="Unassembled WGS sequence"/>
</dbReference>
<evidence type="ECO:0000313" key="3">
    <source>
        <dbReference type="Proteomes" id="UP000297245"/>
    </source>
</evidence>
<sequence>MHRSDTGPHRCILVVDGLRCLQAMESMSTIVLGDLLIDSRVIGDISEPCMDRLQTHAIDSQATSSSQIVTNFESVRSTISYSCCHLLLPGSHNNYTRLNDGDTERKSRKLRKDKNRETKRHTSRNLTPRPFPSFRQTHQSHRIEFPFSSVKHKLGNFSIFRRRGHMIVSPDPPSEYGMNKKENMEFAKAEEKNIPSFLNPSVSASPSFDKYPDSPYPLSGNDTGSPASTASSHILSRLPTSPAPTRMGHPVQLDKPLKSCPHSPYPTATFDFGHHKPGDSEEDNDEDMDLRVNKLE</sequence>
<reference evidence="2 3" key="1">
    <citation type="journal article" date="2019" name="Nat. Ecol. Evol.">
        <title>Megaphylogeny resolves global patterns of mushroom evolution.</title>
        <authorList>
            <person name="Varga T."/>
            <person name="Krizsan K."/>
            <person name="Foldi C."/>
            <person name="Dima B."/>
            <person name="Sanchez-Garcia M."/>
            <person name="Sanchez-Ramirez S."/>
            <person name="Szollosi G.J."/>
            <person name="Szarkandi J.G."/>
            <person name="Papp V."/>
            <person name="Albert L."/>
            <person name="Andreopoulos W."/>
            <person name="Angelini C."/>
            <person name="Antonin V."/>
            <person name="Barry K.W."/>
            <person name="Bougher N.L."/>
            <person name="Buchanan P."/>
            <person name="Buyck B."/>
            <person name="Bense V."/>
            <person name="Catcheside P."/>
            <person name="Chovatia M."/>
            <person name="Cooper J."/>
            <person name="Damon W."/>
            <person name="Desjardin D."/>
            <person name="Finy P."/>
            <person name="Geml J."/>
            <person name="Haridas S."/>
            <person name="Hughes K."/>
            <person name="Justo A."/>
            <person name="Karasinski D."/>
            <person name="Kautmanova I."/>
            <person name="Kiss B."/>
            <person name="Kocsube S."/>
            <person name="Kotiranta H."/>
            <person name="LaButti K.M."/>
            <person name="Lechner B.E."/>
            <person name="Liimatainen K."/>
            <person name="Lipzen A."/>
            <person name="Lukacs Z."/>
            <person name="Mihaltcheva S."/>
            <person name="Morgado L.N."/>
            <person name="Niskanen T."/>
            <person name="Noordeloos M.E."/>
            <person name="Ohm R.A."/>
            <person name="Ortiz-Santana B."/>
            <person name="Ovrebo C."/>
            <person name="Racz N."/>
            <person name="Riley R."/>
            <person name="Savchenko A."/>
            <person name="Shiryaev A."/>
            <person name="Soop K."/>
            <person name="Spirin V."/>
            <person name="Szebenyi C."/>
            <person name="Tomsovsky M."/>
            <person name="Tulloss R.E."/>
            <person name="Uehling J."/>
            <person name="Grigoriev I.V."/>
            <person name="Vagvolgyi C."/>
            <person name="Papp T."/>
            <person name="Martin F.M."/>
            <person name="Miettinen O."/>
            <person name="Hibbett D.S."/>
            <person name="Nagy L.G."/>
        </authorList>
    </citation>
    <scope>NUCLEOTIDE SEQUENCE [LARGE SCALE GENOMIC DNA]</scope>
    <source>
        <strain evidence="2 3">CBS 962.96</strain>
    </source>
</reference>
<name>A0A4S8KUD4_DENBC</name>
<organism evidence="2 3">
    <name type="scientific">Dendrothele bispora (strain CBS 962.96)</name>
    <dbReference type="NCBI Taxonomy" id="1314807"/>
    <lineage>
        <taxon>Eukaryota</taxon>
        <taxon>Fungi</taxon>
        <taxon>Dikarya</taxon>
        <taxon>Basidiomycota</taxon>
        <taxon>Agaricomycotina</taxon>
        <taxon>Agaricomycetes</taxon>
        <taxon>Agaricomycetidae</taxon>
        <taxon>Agaricales</taxon>
        <taxon>Agaricales incertae sedis</taxon>
        <taxon>Dendrothele</taxon>
    </lineage>
</organism>
<dbReference type="EMBL" id="ML180040">
    <property type="protein sequence ID" value="THU79331.1"/>
    <property type="molecule type" value="Genomic_DNA"/>
</dbReference>
<protein>
    <submittedName>
        <fullName evidence="2">Uncharacterized protein</fullName>
    </submittedName>
</protein>
<feature type="compositionally biased region" description="Polar residues" evidence="1">
    <location>
        <begin position="197"/>
        <end position="206"/>
    </location>
</feature>
<keyword evidence="3" id="KW-1185">Reference proteome</keyword>
<evidence type="ECO:0000256" key="1">
    <source>
        <dbReference type="SAM" id="MobiDB-lite"/>
    </source>
</evidence>
<proteinExistence type="predicted"/>
<feature type="compositionally biased region" description="Basic residues" evidence="1">
    <location>
        <begin position="106"/>
        <end position="123"/>
    </location>
</feature>
<evidence type="ECO:0000313" key="2">
    <source>
        <dbReference type="EMBL" id="THU79331.1"/>
    </source>
</evidence>
<dbReference type="AlphaFoldDB" id="A0A4S8KUD4"/>
<accession>A0A4S8KUD4</accession>
<gene>
    <name evidence="2" type="ORF">K435DRAFT_875586</name>
</gene>
<feature type="compositionally biased region" description="Polar residues" evidence="1">
    <location>
        <begin position="220"/>
        <end position="234"/>
    </location>
</feature>